<dbReference type="InterPro" id="IPR036396">
    <property type="entry name" value="Cyt_P450_sf"/>
</dbReference>
<organism evidence="6 7">
    <name type="scientific">Periconia digitata</name>
    <dbReference type="NCBI Taxonomy" id="1303443"/>
    <lineage>
        <taxon>Eukaryota</taxon>
        <taxon>Fungi</taxon>
        <taxon>Dikarya</taxon>
        <taxon>Ascomycota</taxon>
        <taxon>Pezizomycotina</taxon>
        <taxon>Dothideomycetes</taxon>
        <taxon>Pleosporomycetidae</taxon>
        <taxon>Pleosporales</taxon>
        <taxon>Massarineae</taxon>
        <taxon>Periconiaceae</taxon>
        <taxon>Periconia</taxon>
    </lineage>
</organism>
<dbReference type="PRINTS" id="PR00463">
    <property type="entry name" value="EP450I"/>
</dbReference>
<protein>
    <recommendedName>
        <fullName evidence="8">Cytochrome P450</fullName>
    </recommendedName>
</protein>
<feature type="transmembrane region" description="Helical" evidence="5">
    <location>
        <begin position="15"/>
        <end position="34"/>
    </location>
</feature>
<dbReference type="EMBL" id="CAOQHR010000007">
    <property type="protein sequence ID" value="CAI6337225.1"/>
    <property type="molecule type" value="Genomic_DNA"/>
</dbReference>
<dbReference type="PANTHER" id="PTHR46300:SF11">
    <property type="entry name" value="OXIDOREDUCTASE, PUTATIVE-RELATED"/>
    <property type="match status" value="1"/>
</dbReference>
<dbReference type="SUPFAM" id="SSF48264">
    <property type="entry name" value="Cytochrome P450"/>
    <property type="match status" value="1"/>
</dbReference>
<dbReference type="Gene3D" id="1.10.630.10">
    <property type="entry name" value="Cytochrome P450"/>
    <property type="match status" value="1"/>
</dbReference>
<accession>A0A9W4UJQ7</accession>
<dbReference type="GO" id="GO:0016705">
    <property type="term" value="F:oxidoreductase activity, acting on paired donors, with incorporation or reduction of molecular oxygen"/>
    <property type="evidence" value="ECO:0007669"/>
    <property type="project" value="InterPro"/>
</dbReference>
<dbReference type="OrthoDB" id="1103324at2759"/>
<keyword evidence="4" id="KW-0408">Iron</keyword>
<comment type="caution">
    <text evidence="6">The sequence shown here is derived from an EMBL/GenBank/DDBJ whole genome shotgun (WGS) entry which is preliminary data.</text>
</comment>
<keyword evidence="5" id="KW-1133">Transmembrane helix</keyword>
<evidence type="ECO:0000256" key="5">
    <source>
        <dbReference type="SAM" id="Phobius"/>
    </source>
</evidence>
<comment type="similarity">
    <text evidence="1">Belongs to the cytochrome P450 family.</text>
</comment>
<dbReference type="Proteomes" id="UP001152607">
    <property type="component" value="Unassembled WGS sequence"/>
</dbReference>
<dbReference type="AlphaFoldDB" id="A0A9W4UJQ7"/>
<keyword evidence="3" id="KW-0560">Oxidoreductase</keyword>
<dbReference type="GO" id="GO:0004497">
    <property type="term" value="F:monooxygenase activity"/>
    <property type="evidence" value="ECO:0007669"/>
    <property type="project" value="InterPro"/>
</dbReference>
<keyword evidence="5" id="KW-0472">Membrane</keyword>
<evidence type="ECO:0000256" key="3">
    <source>
        <dbReference type="ARBA" id="ARBA00023002"/>
    </source>
</evidence>
<dbReference type="GO" id="GO:0020037">
    <property type="term" value="F:heme binding"/>
    <property type="evidence" value="ECO:0007669"/>
    <property type="project" value="InterPro"/>
</dbReference>
<evidence type="ECO:0000256" key="4">
    <source>
        <dbReference type="ARBA" id="ARBA00023004"/>
    </source>
</evidence>
<gene>
    <name evidence="6" type="ORF">PDIGIT_LOCUS10334</name>
</gene>
<dbReference type="PANTHER" id="PTHR46300">
    <property type="entry name" value="P450, PUTATIVE (EUROFUNG)-RELATED-RELATED"/>
    <property type="match status" value="1"/>
</dbReference>
<evidence type="ECO:0000256" key="1">
    <source>
        <dbReference type="ARBA" id="ARBA00010617"/>
    </source>
</evidence>
<dbReference type="InterPro" id="IPR050364">
    <property type="entry name" value="Cytochrome_P450_fung"/>
</dbReference>
<sequence length="436" mass="50129">MAVVNDFFSASHALGTWRSTVVATLFCSLLYFVLGRRSRESLPPGPRGLPIVGNLLQMLKARKGGMASFGFFLRDLNRFGEMSTLRMGTKNWIMLNSDRVIKEIIVNRNKITSERPYQPIASGIVSRWKRTLLRRVPDWVEGRRAMQHLLSGTSVKTYGEWQEQESAILLGAYLDEPENWYIHHYRYTVGIAFKIVLGIKLDRPTSDLEDFRRMTREFVISIGGSAYDYFPWLNKLPSWLRFGRKYWEDMGDWHYQTLRKWWVPFKQTVDKGAAPPSWTRDYLMNQTPPFGGGEDEEAMYLALSIVSAGSDNTRMLLNAWVMSAISYPGAFLKAREAVEKVVGKDATRLPDLSDLQKITYISATIKELLRWRPPVPVVPAHLLTEDLDFEGYYFPAGTEFVISPFAVGRRDYKDAESFDPDRWMNGTETNLLDGLW</sequence>
<evidence type="ECO:0000256" key="2">
    <source>
        <dbReference type="ARBA" id="ARBA00022723"/>
    </source>
</evidence>
<keyword evidence="5" id="KW-0812">Transmembrane</keyword>
<dbReference type="InterPro" id="IPR002401">
    <property type="entry name" value="Cyt_P450_E_grp-I"/>
</dbReference>
<name>A0A9W4UJQ7_9PLEO</name>
<keyword evidence="7" id="KW-1185">Reference proteome</keyword>
<proteinExistence type="inferred from homology"/>
<evidence type="ECO:0000313" key="6">
    <source>
        <dbReference type="EMBL" id="CAI6337225.1"/>
    </source>
</evidence>
<dbReference type="GO" id="GO:0005506">
    <property type="term" value="F:iron ion binding"/>
    <property type="evidence" value="ECO:0007669"/>
    <property type="project" value="InterPro"/>
</dbReference>
<evidence type="ECO:0008006" key="8">
    <source>
        <dbReference type="Google" id="ProtNLM"/>
    </source>
</evidence>
<reference evidence="6" key="1">
    <citation type="submission" date="2023-01" db="EMBL/GenBank/DDBJ databases">
        <authorList>
            <person name="Van Ghelder C."/>
            <person name="Rancurel C."/>
        </authorList>
    </citation>
    <scope>NUCLEOTIDE SEQUENCE</scope>
    <source>
        <strain evidence="6">CNCM I-4278</strain>
    </source>
</reference>
<evidence type="ECO:0000313" key="7">
    <source>
        <dbReference type="Proteomes" id="UP001152607"/>
    </source>
</evidence>
<keyword evidence="2" id="KW-0479">Metal-binding</keyword>
<dbReference type="InterPro" id="IPR001128">
    <property type="entry name" value="Cyt_P450"/>
</dbReference>
<dbReference type="Pfam" id="PF00067">
    <property type="entry name" value="p450"/>
    <property type="match status" value="1"/>
</dbReference>